<sequence length="43" mass="4893">MLSILDSKENNNLDSLSWTDDTLALLSQVSRMDDFQLVCFLTV</sequence>
<dbReference type="AlphaFoldDB" id="A6NUJ1"/>
<comment type="caution">
    <text evidence="1">The sequence shown here is derived from an EMBL/GenBank/DDBJ whole genome shotgun (WGS) entry which is preliminary data.</text>
</comment>
<reference evidence="1 2" key="1">
    <citation type="submission" date="2007-04" db="EMBL/GenBank/DDBJ databases">
        <authorList>
            <person name="Fulton L."/>
            <person name="Clifton S."/>
            <person name="Fulton B."/>
            <person name="Xu J."/>
            <person name="Minx P."/>
            <person name="Pepin K.H."/>
            <person name="Johnson M."/>
            <person name="Thiruvilangam P."/>
            <person name="Bhonagiri V."/>
            <person name="Nash W.E."/>
            <person name="Mardis E.R."/>
            <person name="Wilson R.K."/>
        </authorList>
    </citation>
    <scope>NUCLEOTIDE SEQUENCE [LARGE SCALE GENOMIC DNA]</scope>
    <source>
        <strain evidence="1 2">ATCC 29799</strain>
    </source>
</reference>
<organism evidence="1 2">
    <name type="scientific">Pseudoflavonifractor capillosus ATCC 29799</name>
    <dbReference type="NCBI Taxonomy" id="411467"/>
    <lineage>
        <taxon>Bacteria</taxon>
        <taxon>Bacillati</taxon>
        <taxon>Bacillota</taxon>
        <taxon>Clostridia</taxon>
        <taxon>Eubacteriales</taxon>
        <taxon>Oscillospiraceae</taxon>
        <taxon>Pseudoflavonifractor</taxon>
    </lineage>
</organism>
<gene>
    <name evidence="1" type="ORF">BACCAP_01873</name>
</gene>
<keyword evidence="2" id="KW-1185">Reference proteome</keyword>
<dbReference type="EMBL" id="AAXG02000012">
    <property type="protein sequence ID" value="EDN00042.1"/>
    <property type="molecule type" value="Genomic_DNA"/>
</dbReference>
<evidence type="ECO:0000313" key="2">
    <source>
        <dbReference type="Proteomes" id="UP000003639"/>
    </source>
</evidence>
<accession>A6NUJ1</accession>
<proteinExistence type="predicted"/>
<name>A6NUJ1_9FIRM</name>
<protein>
    <submittedName>
        <fullName evidence="1">Uncharacterized protein</fullName>
    </submittedName>
</protein>
<evidence type="ECO:0000313" key="1">
    <source>
        <dbReference type="EMBL" id="EDN00042.1"/>
    </source>
</evidence>
<reference evidence="1 2" key="2">
    <citation type="submission" date="2007-06" db="EMBL/GenBank/DDBJ databases">
        <title>Draft genome sequence of Pseudoflavonifractor capillosus ATCC 29799.</title>
        <authorList>
            <person name="Sudarsanam P."/>
            <person name="Ley R."/>
            <person name="Guruge J."/>
            <person name="Turnbaugh P.J."/>
            <person name="Mahowald M."/>
            <person name="Liep D."/>
            <person name="Gordon J."/>
        </authorList>
    </citation>
    <scope>NUCLEOTIDE SEQUENCE [LARGE SCALE GENOMIC DNA]</scope>
    <source>
        <strain evidence="1 2">ATCC 29799</strain>
    </source>
</reference>
<dbReference type="Proteomes" id="UP000003639">
    <property type="component" value="Unassembled WGS sequence"/>
</dbReference>